<protein>
    <submittedName>
        <fullName evidence="1">Uncharacterized protein</fullName>
    </submittedName>
</protein>
<keyword evidence="2" id="KW-1185">Reference proteome</keyword>
<dbReference type="AlphaFoldDB" id="A0A1C3EB21"/>
<sequence>MIDFVGELIVAQRVTFLPPLKTYTARPMARSKFEVRRFKLLTSEFTLRKRLRRQESNLRRGD</sequence>
<evidence type="ECO:0000313" key="2">
    <source>
        <dbReference type="Proteomes" id="UP000094828"/>
    </source>
</evidence>
<comment type="caution">
    <text evidence="1">The sequence shown here is derived from an EMBL/GenBank/DDBJ whole genome shotgun (WGS) entry which is preliminary data.</text>
</comment>
<dbReference type="EMBL" id="LYDR01000110">
    <property type="protein sequence ID" value="ODA30435.1"/>
    <property type="molecule type" value="Genomic_DNA"/>
</dbReference>
<proteinExistence type="predicted"/>
<reference evidence="1 2" key="1">
    <citation type="submission" date="2016-05" db="EMBL/GenBank/DDBJ databases">
        <title>Genomic and physiological characterization of Planctopirus sp. isolated from fresh water lake.</title>
        <authorList>
            <person name="Subhash Y."/>
            <person name="Ramana C."/>
        </authorList>
    </citation>
    <scope>NUCLEOTIDE SEQUENCE [LARGE SCALE GENOMIC DNA]</scope>
    <source>
        <strain evidence="1 2">JC280</strain>
    </source>
</reference>
<gene>
    <name evidence="1" type="ORF">A6X21_00800</name>
</gene>
<name>A0A1C3EB21_9PLAN</name>
<accession>A0A1C3EB21</accession>
<dbReference type="Proteomes" id="UP000094828">
    <property type="component" value="Unassembled WGS sequence"/>
</dbReference>
<evidence type="ECO:0000313" key="1">
    <source>
        <dbReference type="EMBL" id="ODA30435.1"/>
    </source>
</evidence>
<organism evidence="1 2">
    <name type="scientific">Planctopirus hydrillae</name>
    <dbReference type="NCBI Taxonomy" id="1841610"/>
    <lineage>
        <taxon>Bacteria</taxon>
        <taxon>Pseudomonadati</taxon>
        <taxon>Planctomycetota</taxon>
        <taxon>Planctomycetia</taxon>
        <taxon>Planctomycetales</taxon>
        <taxon>Planctomycetaceae</taxon>
        <taxon>Planctopirus</taxon>
    </lineage>
</organism>